<reference evidence="1 2" key="1">
    <citation type="journal article" date="2024" name="Plant Biotechnol. J.">
        <title>Genome and CRISPR/Cas9 system of a widespread forest tree (Populus alba) in the world.</title>
        <authorList>
            <person name="Liu Y.J."/>
            <person name="Jiang P.F."/>
            <person name="Han X.M."/>
            <person name="Li X.Y."/>
            <person name="Wang H.M."/>
            <person name="Wang Y.J."/>
            <person name="Wang X.X."/>
            <person name="Zeng Q.Y."/>
        </authorList>
    </citation>
    <scope>NUCLEOTIDE SEQUENCE [LARGE SCALE GENOMIC DNA]</scope>
    <source>
        <strain evidence="2">cv. PAL-ZL1</strain>
    </source>
</reference>
<organism evidence="1 2">
    <name type="scientific">Populus alba</name>
    <name type="common">White poplar</name>
    <dbReference type="NCBI Taxonomy" id="43335"/>
    <lineage>
        <taxon>Eukaryota</taxon>
        <taxon>Viridiplantae</taxon>
        <taxon>Streptophyta</taxon>
        <taxon>Embryophyta</taxon>
        <taxon>Tracheophyta</taxon>
        <taxon>Spermatophyta</taxon>
        <taxon>Magnoliopsida</taxon>
        <taxon>eudicotyledons</taxon>
        <taxon>Gunneridae</taxon>
        <taxon>Pentapetalae</taxon>
        <taxon>rosids</taxon>
        <taxon>fabids</taxon>
        <taxon>Malpighiales</taxon>
        <taxon>Salicaceae</taxon>
        <taxon>Saliceae</taxon>
        <taxon>Populus</taxon>
    </lineage>
</organism>
<evidence type="ECO:0000313" key="1">
    <source>
        <dbReference type="EMBL" id="KAL3599727.1"/>
    </source>
</evidence>
<proteinExistence type="predicted"/>
<accession>A0ACC4CQG6</accession>
<gene>
    <name evidence="1" type="ORF">D5086_007645</name>
</gene>
<sequence length="84" mass="9266">MVSPYVTKISSSFRSEKYMKREVTYVYLAAETAVSVLGKTPGSDKSLADRSVANEGVVILQTQKQFVTQITQNYARSLKGVNLS</sequence>
<dbReference type="EMBL" id="RCHU02000003">
    <property type="protein sequence ID" value="KAL3599727.1"/>
    <property type="molecule type" value="Genomic_DNA"/>
</dbReference>
<evidence type="ECO:0000313" key="2">
    <source>
        <dbReference type="Proteomes" id="UP000309997"/>
    </source>
</evidence>
<dbReference type="Proteomes" id="UP000309997">
    <property type="component" value="Unassembled WGS sequence"/>
</dbReference>
<name>A0ACC4CQG6_POPAL</name>
<comment type="caution">
    <text evidence="1">The sequence shown here is derived from an EMBL/GenBank/DDBJ whole genome shotgun (WGS) entry which is preliminary data.</text>
</comment>
<keyword evidence="2" id="KW-1185">Reference proteome</keyword>
<protein>
    <submittedName>
        <fullName evidence="1">Uncharacterized protein</fullName>
    </submittedName>
</protein>